<name>A0ABR2LVY5_9ASPA</name>
<keyword evidence="3" id="KW-1185">Reference proteome</keyword>
<evidence type="ECO:0000313" key="2">
    <source>
        <dbReference type="EMBL" id="KAK8953011.1"/>
    </source>
</evidence>
<proteinExistence type="predicted"/>
<evidence type="ECO:0000256" key="1">
    <source>
        <dbReference type="SAM" id="Phobius"/>
    </source>
</evidence>
<reference evidence="2 3" key="1">
    <citation type="journal article" date="2022" name="Nat. Plants">
        <title>Genomes of leafy and leafless Platanthera orchids illuminate the evolution of mycoheterotrophy.</title>
        <authorList>
            <person name="Li M.H."/>
            <person name="Liu K.W."/>
            <person name="Li Z."/>
            <person name="Lu H.C."/>
            <person name="Ye Q.L."/>
            <person name="Zhang D."/>
            <person name="Wang J.Y."/>
            <person name="Li Y.F."/>
            <person name="Zhong Z.M."/>
            <person name="Liu X."/>
            <person name="Yu X."/>
            <person name="Liu D.K."/>
            <person name="Tu X.D."/>
            <person name="Liu B."/>
            <person name="Hao Y."/>
            <person name="Liao X.Y."/>
            <person name="Jiang Y.T."/>
            <person name="Sun W.H."/>
            <person name="Chen J."/>
            <person name="Chen Y.Q."/>
            <person name="Ai Y."/>
            <person name="Zhai J.W."/>
            <person name="Wu S.S."/>
            <person name="Zhou Z."/>
            <person name="Hsiao Y.Y."/>
            <person name="Wu W.L."/>
            <person name="Chen Y.Y."/>
            <person name="Lin Y.F."/>
            <person name="Hsu J.L."/>
            <person name="Li C.Y."/>
            <person name="Wang Z.W."/>
            <person name="Zhao X."/>
            <person name="Zhong W.Y."/>
            <person name="Ma X.K."/>
            <person name="Ma L."/>
            <person name="Huang J."/>
            <person name="Chen G.Z."/>
            <person name="Huang M.Z."/>
            <person name="Huang L."/>
            <person name="Peng D.H."/>
            <person name="Luo Y.B."/>
            <person name="Zou S.Q."/>
            <person name="Chen S.P."/>
            <person name="Lan S."/>
            <person name="Tsai W.C."/>
            <person name="Van de Peer Y."/>
            <person name="Liu Z.J."/>
        </authorList>
    </citation>
    <scope>NUCLEOTIDE SEQUENCE [LARGE SCALE GENOMIC DNA]</scope>
    <source>
        <strain evidence="2">Lor288</strain>
    </source>
</reference>
<comment type="caution">
    <text evidence="2">The sequence shown here is derived from an EMBL/GenBank/DDBJ whole genome shotgun (WGS) entry which is preliminary data.</text>
</comment>
<dbReference type="Proteomes" id="UP001412067">
    <property type="component" value="Unassembled WGS sequence"/>
</dbReference>
<accession>A0ABR2LVY5</accession>
<feature type="transmembrane region" description="Helical" evidence="1">
    <location>
        <begin position="12"/>
        <end position="36"/>
    </location>
</feature>
<sequence length="53" mass="6032">MYVGTLTHVKPLAMRMSILATPSMINFRFLVLLNFLSPYKTSNPITRGQKDSM</sequence>
<gene>
    <name evidence="2" type="ORF">KSP40_PGU021911</name>
</gene>
<protein>
    <submittedName>
        <fullName evidence="2">Uncharacterized protein</fullName>
    </submittedName>
</protein>
<dbReference type="EMBL" id="JBBWWR010000014">
    <property type="protein sequence ID" value="KAK8953011.1"/>
    <property type="molecule type" value="Genomic_DNA"/>
</dbReference>
<keyword evidence="1" id="KW-0812">Transmembrane</keyword>
<evidence type="ECO:0000313" key="3">
    <source>
        <dbReference type="Proteomes" id="UP001412067"/>
    </source>
</evidence>
<keyword evidence="1" id="KW-0472">Membrane</keyword>
<organism evidence="2 3">
    <name type="scientific">Platanthera guangdongensis</name>
    <dbReference type="NCBI Taxonomy" id="2320717"/>
    <lineage>
        <taxon>Eukaryota</taxon>
        <taxon>Viridiplantae</taxon>
        <taxon>Streptophyta</taxon>
        <taxon>Embryophyta</taxon>
        <taxon>Tracheophyta</taxon>
        <taxon>Spermatophyta</taxon>
        <taxon>Magnoliopsida</taxon>
        <taxon>Liliopsida</taxon>
        <taxon>Asparagales</taxon>
        <taxon>Orchidaceae</taxon>
        <taxon>Orchidoideae</taxon>
        <taxon>Orchideae</taxon>
        <taxon>Orchidinae</taxon>
        <taxon>Platanthera</taxon>
    </lineage>
</organism>
<keyword evidence="1" id="KW-1133">Transmembrane helix</keyword>